<keyword evidence="2" id="KW-1185">Reference proteome</keyword>
<reference evidence="1 2" key="1">
    <citation type="journal article" date="2021" name="Mar. Drugs">
        <title>Genome Reduction and Secondary Metabolism of the Marine Sponge-Associated Cyanobacterium Leptothoe.</title>
        <authorList>
            <person name="Konstantinou D."/>
            <person name="Popin R.V."/>
            <person name="Fewer D.P."/>
            <person name="Sivonen K."/>
            <person name="Gkelis S."/>
        </authorList>
    </citation>
    <scope>NUCLEOTIDE SEQUENCE [LARGE SCALE GENOMIC DNA]</scope>
    <source>
        <strain evidence="1 2">TAU-MAC 1615</strain>
    </source>
</reference>
<dbReference type="EMBL" id="JADOER010000011">
    <property type="protein sequence ID" value="MBT9313166.1"/>
    <property type="molecule type" value="Genomic_DNA"/>
</dbReference>
<evidence type="ECO:0000313" key="1">
    <source>
        <dbReference type="EMBL" id="MBT9313166.1"/>
    </source>
</evidence>
<keyword evidence="1" id="KW-0540">Nuclease</keyword>
<dbReference type="GO" id="GO:0004519">
    <property type="term" value="F:endonuclease activity"/>
    <property type="evidence" value="ECO:0007669"/>
    <property type="project" value="UniProtKB-KW"/>
</dbReference>
<name>A0ABS5Y5T4_9CYAN</name>
<dbReference type="Proteomes" id="UP001196661">
    <property type="component" value="Unassembled WGS sequence"/>
</dbReference>
<gene>
    <name evidence="1" type="ORF">IXB28_13185</name>
</gene>
<accession>A0ABS5Y5T4</accession>
<evidence type="ECO:0000313" key="2">
    <source>
        <dbReference type="Proteomes" id="UP001196661"/>
    </source>
</evidence>
<organism evidence="1 2">
    <name type="scientific">Leptothoe kymatousa TAU-MAC 1615</name>
    <dbReference type="NCBI Taxonomy" id="2364775"/>
    <lineage>
        <taxon>Bacteria</taxon>
        <taxon>Bacillati</taxon>
        <taxon>Cyanobacteriota</taxon>
        <taxon>Cyanophyceae</taxon>
        <taxon>Nodosilineales</taxon>
        <taxon>Cymatolegaceae</taxon>
        <taxon>Leptothoe</taxon>
        <taxon>Leptothoe kymatousa</taxon>
    </lineage>
</organism>
<sequence length="222" mass="25189">MVQVIAAHNLELHDVEARFGLQQSTDPAFFPEWQGVAMALDERDLYWLDKAKANFLSLIKYRLHEEVVKMSILAPLLAVSGLGTAPFVPKAEKQVEVTFPNQDSDADGEMIRGRIDLLVLYQNLWVVTIETKPQQSDVLEALPQALTYMMASPDEALPLFGLLTNGRHFMFVKLLKQPQPVYGLSELFTLFRQGNEMHQVTAILQHLGKLTMELDWKKRKVG</sequence>
<proteinExistence type="predicted"/>
<keyword evidence="1" id="KW-0378">Hydrolase</keyword>
<protein>
    <submittedName>
        <fullName evidence="1">Restriction endonuclease subunit R</fullName>
    </submittedName>
</protein>
<comment type="caution">
    <text evidence="1">The sequence shown here is derived from an EMBL/GenBank/DDBJ whole genome shotgun (WGS) entry which is preliminary data.</text>
</comment>
<dbReference type="RefSeq" id="WP_215619046.1">
    <property type="nucleotide sequence ID" value="NZ_JADOER010000011.1"/>
</dbReference>
<keyword evidence="1" id="KW-0255">Endonuclease</keyword>